<evidence type="ECO:0000313" key="2">
    <source>
        <dbReference type="EMBL" id="CUQ00210.1"/>
    </source>
</evidence>
<protein>
    <submittedName>
        <fullName evidence="3">DUF554 domain-containing protein</fullName>
    </submittedName>
    <submittedName>
        <fullName evidence="2">Protein of uncharacterized function (DUF554)</fullName>
    </submittedName>
</protein>
<feature type="transmembrane region" description="Helical" evidence="1">
    <location>
        <begin position="99"/>
        <end position="117"/>
    </location>
</feature>
<dbReference type="PANTHER" id="PTHR36111:SF2">
    <property type="entry name" value="INNER MEMBRANE PROTEIN"/>
    <property type="match status" value="1"/>
</dbReference>
<accession>A0A174SYL1</accession>
<dbReference type="Pfam" id="PF04474">
    <property type="entry name" value="DUF554"/>
    <property type="match status" value="1"/>
</dbReference>
<evidence type="ECO:0000313" key="5">
    <source>
        <dbReference type="Proteomes" id="UP000260828"/>
    </source>
</evidence>
<evidence type="ECO:0000313" key="3">
    <source>
        <dbReference type="EMBL" id="RGE70292.1"/>
    </source>
</evidence>
<dbReference type="Proteomes" id="UP000095765">
    <property type="component" value="Unassembled WGS sequence"/>
</dbReference>
<evidence type="ECO:0000313" key="4">
    <source>
        <dbReference type="Proteomes" id="UP000095765"/>
    </source>
</evidence>
<dbReference type="GeneID" id="72464936"/>
<proteinExistence type="predicted"/>
<feature type="transmembrane region" description="Helical" evidence="1">
    <location>
        <begin position="179"/>
        <end position="201"/>
    </location>
</feature>
<dbReference type="RefSeq" id="WP_024730091.1">
    <property type="nucleotide sequence ID" value="NZ_CABIWA010000001.1"/>
</dbReference>
<dbReference type="InterPro" id="IPR007563">
    <property type="entry name" value="DUF554"/>
</dbReference>
<evidence type="ECO:0000256" key="1">
    <source>
        <dbReference type="SAM" id="Phobius"/>
    </source>
</evidence>
<feature type="transmembrane region" description="Helical" evidence="1">
    <location>
        <begin position="58"/>
        <end position="78"/>
    </location>
</feature>
<dbReference type="EMBL" id="CZBE01000020">
    <property type="protein sequence ID" value="CUQ00210.1"/>
    <property type="molecule type" value="Genomic_DNA"/>
</dbReference>
<dbReference type="PANTHER" id="PTHR36111">
    <property type="entry name" value="INNER MEMBRANE PROTEIN-RELATED"/>
    <property type="match status" value="1"/>
</dbReference>
<reference evidence="3 5" key="2">
    <citation type="submission" date="2018-08" db="EMBL/GenBank/DDBJ databases">
        <title>A genome reference for cultivated species of the human gut microbiota.</title>
        <authorList>
            <person name="Zou Y."/>
            <person name="Xue W."/>
            <person name="Luo G."/>
        </authorList>
    </citation>
    <scope>NUCLEOTIDE SEQUENCE [LARGE SCALE GENOMIC DNA]</scope>
    <source>
        <strain evidence="3 5">TF05-12AC</strain>
    </source>
</reference>
<keyword evidence="1" id="KW-0472">Membrane</keyword>
<feature type="transmembrane region" description="Helical" evidence="1">
    <location>
        <begin position="207"/>
        <end position="226"/>
    </location>
</feature>
<name>A0A174SYL1_9FIRM</name>
<keyword evidence="1" id="KW-1133">Transmembrane helix</keyword>
<dbReference type="EMBL" id="QVME01000001">
    <property type="protein sequence ID" value="RGE70292.1"/>
    <property type="molecule type" value="Genomic_DNA"/>
</dbReference>
<dbReference type="Proteomes" id="UP000260828">
    <property type="component" value="Unassembled WGS sequence"/>
</dbReference>
<feature type="transmembrane region" description="Helical" evidence="1">
    <location>
        <begin position="137"/>
        <end position="167"/>
    </location>
</feature>
<keyword evidence="1" id="KW-0812">Transmembrane</keyword>
<dbReference type="AlphaFoldDB" id="A0A174SYL1"/>
<reference evidence="2 4" key="1">
    <citation type="submission" date="2015-09" db="EMBL/GenBank/DDBJ databases">
        <authorList>
            <consortium name="Pathogen Informatics"/>
        </authorList>
    </citation>
    <scope>NUCLEOTIDE SEQUENCE [LARGE SCALE GENOMIC DNA]</scope>
    <source>
        <strain evidence="2 4">2789STDY5834939</strain>
    </source>
</reference>
<gene>
    <name evidence="3" type="ORF">DXC40_04375</name>
    <name evidence="2" type="ORF">ERS852551_02717</name>
</gene>
<sequence length="228" mass="23249">MIGTITNAGAILIGCAVGGTLKKGIGERYKTVMMDAMGLAATALGINAIVQAMPASRYRVLFIVSLALGGLIGTKLSLDTAFARAVSKISGGSNLAQGLSTAILLYCAGTLSILGPMESALHGDNTYLFTNAILDGISSVVLSSTFGFGIALAAAVLFLWQGGIYLLANVIAPYLTPDLLTELSLVGGVLILSSGLGILDIKRIKTLNLLPALLVPPVAVGVLSLFGI</sequence>
<organism evidence="2 4">
    <name type="scientific">Anaerotruncus colihominis</name>
    <dbReference type="NCBI Taxonomy" id="169435"/>
    <lineage>
        <taxon>Bacteria</taxon>
        <taxon>Bacillati</taxon>
        <taxon>Bacillota</taxon>
        <taxon>Clostridia</taxon>
        <taxon>Eubacteriales</taxon>
        <taxon>Oscillospiraceae</taxon>
        <taxon>Anaerotruncus</taxon>
    </lineage>
</organism>
<feature type="transmembrane region" description="Helical" evidence="1">
    <location>
        <begin position="32"/>
        <end position="52"/>
    </location>
</feature>
<dbReference type="OrthoDB" id="9797976at2"/>